<dbReference type="PANTHER" id="PTHR31676">
    <property type="entry name" value="T31J12.3 PROTEIN-RELATED"/>
    <property type="match status" value="1"/>
</dbReference>
<dbReference type="EMBL" id="JAHUZN010000006">
    <property type="protein sequence ID" value="KAG8490923.1"/>
    <property type="molecule type" value="Genomic_DNA"/>
</dbReference>
<proteinExistence type="predicted"/>
<keyword evidence="3" id="KW-1185">Reference proteome</keyword>
<dbReference type="Proteomes" id="UP000701853">
    <property type="component" value="Chromosome 6"/>
</dbReference>
<dbReference type="PANTHER" id="PTHR31676:SF28">
    <property type="entry name" value="TRANSMEMBRANE PROTEIN"/>
    <property type="match status" value="1"/>
</dbReference>
<dbReference type="AlphaFoldDB" id="A0A8J5YJH8"/>
<sequence length="200" mass="23056">MSPSTKILTPISLFSTLLLLPLLVASSLHDLLQSQGLPVGLFPDNVKSYKFDPDDGRLEVHLETPCMAKFDGRVHFDRVVTANLSYGGLVGLEGLSQEELFVWFNVKRITVNDPSSGLILFDIGVAHKQLSLSLFEDPPVCKRQGVLAEILGRKKMGFQVDLFHCFIFKRDFVFPFFFFFFFFPKQDEENELYCRWYMWR</sequence>
<dbReference type="FunFam" id="2.30.240.10:FF:000002">
    <property type="entry name" value="Uncharacterized protein At3g07460"/>
    <property type="match status" value="1"/>
</dbReference>
<evidence type="ECO:0000313" key="3">
    <source>
        <dbReference type="Proteomes" id="UP000701853"/>
    </source>
</evidence>
<dbReference type="InterPro" id="IPR007493">
    <property type="entry name" value="DUF538"/>
</dbReference>
<dbReference type="InterPro" id="IPR036758">
    <property type="entry name" value="At5g01610-like"/>
</dbReference>
<dbReference type="OrthoDB" id="766568at2759"/>
<reference evidence="2 3" key="1">
    <citation type="journal article" date="2021" name="bioRxiv">
        <title>The Gossypium anomalum genome as a resource for cotton improvement and evolutionary analysis of hybrid incompatibility.</title>
        <authorList>
            <person name="Grover C.E."/>
            <person name="Yuan D."/>
            <person name="Arick M.A."/>
            <person name="Miller E.R."/>
            <person name="Hu G."/>
            <person name="Peterson D.G."/>
            <person name="Wendel J.F."/>
            <person name="Udall J.A."/>
        </authorList>
    </citation>
    <scope>NUCLEOTIDE SEQUENCE [LARGE SCALE GENOMIC DNA]</scope>
    <source>
        <strain evidence="2">JFW-Udall</strain>
        <tissue evidence="2">Leaf</tissue>
    </source>
</reference>
<keyword evidence="1" id="KW-0732">Signal</keyword>
<name>A0A8J5YJH8_9ROSI</name>
<evidence type="ECO:0008006" key="4">
    <source>
        <dbReference type="Google" id="ProtNLM"/>
    </source>
</evidence>
<feature type="chain" id="PRO_5035283154" description="Legume lectin domain-containing protein" evidence="1">
    <location>
        <begin position="27"/>
        <end position="200"/>
    </location>
</feature>
<evidence type="ECO:0000313" key="2">
    <source>
        <dbReference type="EMBL" id="KAG8490923.1"/>
    </source>
</evidence>
<evidence type="ECO:0000256" key="1">
    <source>
        <dbReference type="SAM" id="SignalP"/>
    </source>
</evidence>
<gene>
    <name evidence="2" type="ORF">CXB51_014122</name>
</gene>
<dbReference type="Gene3D" id="2.30.240.10">
    <property type="entry name" value="At5g01610-like"/>
    <property type="match status" value="1"/>
</dbReference>
<dbReference type="Pfam" id="PF04398">
    <property type="entry name" value="DUF538"/>
    <property type="match status" value="1"/>
</dbReference>
<dbReference type="SUPFAM" id="SSF141562">
    <property type="entry name" value="At5g01610-like"/>
    <property type="match status" value="1"/>
</dbReference>
<organism evidence="2 3">
    <name type="scientific">Gossypium anomalum</name>
    <dbReference type="NCBI Taxonomy" id="47600"/>
    <lineage>
        <taxon>Eukaryota</taxon>
        <taxon>Viridiplantae</taxon>
        <taxon>Streptophyta</taxon>
        <taxon>Embryophyta</taxon>
        <taxon>Tracheophyta</taxon>
        <taxon>Spermatophyta</taxon>
        <taxon>Magnoliopsida</taxon>
        <taxon>eudicotyledons</taxon>
        <taxon>Gunneridae</taxon>
        <taxon>Pentapetalae</taxon>
        <taxon>rosids</taxon>
        <taxon>malvids</taxon>
        <taxon>Malvales</taxon>
        <taxon>Malvaceae</taxon>
        <taxon>Malvoideae</taxon>
        <taxon>Gossypium</taxon>
    </lineage>
</organism>
<comment type="caution">
    <text evidence="2">The sequence shown here is derived from an EMBL/GenBank/DDBJ whole genome shotgun (WGS) entry which is preliminary data.</text>
</comment>
<protein>
    <recommendedName>
        <fullName evidence="4">Legume lectin domain-containing protein</fullName>
    </recommendedName>
</protein>
<feature type="signal peptide" evidence="1">
    <location>
        <begin position="1"/>
        <end position="26"/>
    </location>
</feature>
<accession>A0A8J5YJH8</accession>